<keyword evidence="1" id="KW-0472">Membrane</keyword>
<dbReference type="Pfam" id="PF06993">
    <property type="entry name" value="DUF1304"/>
    <property type="match status" value="1"/>
</dbReference>
<dbReference type="InterPro" id="IPR009732">
    <property type="entry name" value="DUF1304"/>
</dbReference>
<evidence type="ECO:0000313" key="3">
    <source>
        <dbReference type="Proteomes" id="UP001500767"/>
    </source>
</evidence>
<dbReference type="EMBL" id="BAAAYR010000001">
    <property type="protein sequence ID" value="GAA3560672.1"/>
    <property type="molecule type" value="Genomic_DNA"/>
</dbReference>
<sequence>MVVALVAAALAAVLHVSIFVMESVLWTTPRVRATFGITSDAQAEHTRPLAFNQGFYNLFLAIVTGVGVVLVATGGDGGGQRGPGLALLVAGTGSMLAAALVLILSDRSKARAATVQGTFPLVALVALLVAALTQP</sequence>
<keyword evidence="1" id="KW-1133">Transmembrane helix</keyword>
<feature type="transmembrane region" description="Helical" evidence="1">
    <location>
        <begin position="85"/>
        <end position="104"/>
    </location>
</feature>
<protein>
    <submittedName>
        <fullName evidence="2">DUF1304 domain-containing protein</fullName>
    </submittedName>
</protein>
<name>A0ABP6X5E8_9ACTN</name>
<accession>A0ABP6X5E8</accession>
<feature type="transmembrane region" description="Helical" evidence="1">
    <location>
        <begin position="110"/>
        <end position="132"/>
    </location>
</feature>
<keyword evidence="3" id="KW-1185">Reference proteome</keyword>
<dbReference type="Proteomes" id="UP001500767">
    <property type="component" value="Unassembled WGS sequence"/>
</dbReference>
<dbReference type="RefSeq" id="WP_204911523.1">
    <property type="nucleotide sequence ID" value="NZ_BAAAYR010000001.1"/>
</dbReference>
<gene>
    <name evidence="2" type="ORF">GCM10022197_15210</name>
</gene>
<evidence type="ECO:0000313" key="2">
    <source>
        <dbReference type="EMBL" id="GAA3560672.1"/>
    </source>
</evidence>
<keyword evidence="1" id="KW-0812">Transmembrane</keyword>
<evidence type="ECO:0000256" key="1">
    <source>
        <dbReference type="SAM" id="Phobius"/>
    </source>
</evidence>
<reference evidence="3" key="1">
    <citation type="journal article" date="2019" name="Int. J. Syst. Evol. Microbiol.">
        <title>The Global Catalogue of Microorganisms (GCM) 10K type strain sequencing project: providing services to taxonomists for standard genome sequencing and annotation.</title>
        <authorList>
            <consortium name="The Broad Institute Genomics Platform"/>
            <consortium name="The Broad Institute Genome Sequencing Center for Infectious Disease"/>
            <person name="Wu L."/>
            <person name="Ma J."/>
        </authorList>
    </citation>
    <scope>NUCLEOTIDE SEQUENCE [LARGE SCALE GENOMIC DNA]</scope>
    <source>
        <strain evidence="3">JCM 16540</strain>
    </source>
</reference>
<comment type="caution">
    <text evidence="2">The sequence shown here is derived from an EMBL/GenBank/DDBJ whole genome shotgun (WGS) entry which is preliminary data.</text>
</comment>
<proteinExistence type="predicted"/>
<feature type="transmembrane region" description="Helical" evidence="1">
    <location>
        <begin position="54"/>
        <end position="73"/>
    </location>
</feature>
<organism evidence="2 3">
    <name type="scientific">Microlunatus spumicola</name>
    <dbReference type="NCBI Taxonomy" id="81499"/>
    <lineage>
        <taxon>Bacteria</taxon>
        <taxon>Bacillati</taxon>
        <taxon>Actinomycetota</taxon>
        <taxon>Actinomycetes</taxon>
        <taxon>Propionibacteriales</taxon>
        <taxon>Propionibacteriaceae</taxon>
        <taxon>Microlunatus</taxon>
    </lineage>
</organism>